<keyword evidence="2" id="KW-1185">Reference proteome</keyword>
<name>A0A1I5T1N5_9BACT</name>
<organism evidence="1 2">
    <name type="scientific">Pseudarcicella hirudinis</name>
    <dbReference type="NCBI Taxonomy" id="1079859"/>
    <lineage>
        <taxon>Bacteria</taxon>
        <taxon>Pseudomonadati</taxon>
        <taxon>Bacteroidota</taxon>
        <taxon>Cytophagia</taxon>
        <taxon>Cytophagales</taxon>
        <taxon>Flectobacillaceae</taxon>
        <taxon>Pseudarcicella</taxon>
    </lineage>
</organism>
<dbReference type="OrthoDB" id="963595at2"/>
<accession>A0A1I5T1N5</accession>
<dbReference type="EMBL" id="FOXH01000005">
    <property type="protein sequence ID" value="SFP76940.1"/>
    <property type="molecule type" value="Genomic_DNA"/>
</dbReference>
<evidence type="ECO:0000313" key="1">
    <source>
        <dbReference type="EMBL" id="SFP76940.1"/>
    </source>
</evidence>
<reference evidence="1 2" key="1">
    <citation type="submission" date="2016-10" db="EMBL/GenBank/DDBJ databases">
        <authorList>
            <person name="de Groot N.N."/>
        </authorList>
    </citation>
    <scope>NUCLEOTIDE SEQUENCE [LARGE SCALE GENOMIC DNA]</scope>
    <source>
        <strain evidence="2">E92,LMG 26720,CCM 7988</strain>
    </source>
</reference>
<dbReference type="STRING" id="1079859.SAMN04515674_105327"/>
<dbReference type="AlphaFoldDB" id="A0A1I5T1N5"/>
<dbReference type="RefSeq" id="WP_092016949.1">
    <property type="nucleotide sequence ID" value="NZ_FOXH01000005.1"/>
</dbReference>
<gene>
    <name evidence="1" type="ORF">SAMN04515674_105327</name>
</gene>
<protein>
    <submittedName>
        <fullName evidence="1">Uncharacterized protein</fullName>
    </submittedName>
</protein>
<dbReference type="Proteomes" id="UP000199306">
    <property type="component" value="Unassembled WGS sequence"/>
</dbReference>
<proteinExistence type="predicted"/>
<evidence type="ECO:0000313" key="2">
    <source>
        <dbReference type="Proteomes" id="UP000199306"/>
    </source>
</evidence>
<sequence length="156" mass="17357">MINVLKIDNAATIDLTQSIQFVPSQIEKGLGLAGYSIVRQVIDRIQNRGESTGGLKLDTYALERDGRYSAPYGRKRRALGLRTDLVNLTVTGDLVNDYKVLDNSYELVTVGFGENDTADIAEYQEAYYGDEIFDPSDIEIDEAINELEGYILTILP</sequence>